<dbReference type="OrthoDB" id="5825388at2"/>
<evidence type="ECO:0000259" key="2">
    <source>
        <dbReference type="Pfam" id="PF04536"/>
    </source>
</evidence>
<name>A0A316C7G6_PSESE</name>
<dbReference type="RefSeq" id="WP_109612400.1">
    <property type="nucleotide sequence ID" value="NZ_QGGG01000004.1"/>
</dbReference>
<dbReference type="STRING" id="1192868.GCA_000304395_03309"/>
<dbReference type="InterPro" id="IPR007621">
    <property type="entry name" value="TPM_dom"/>
</dbReference>
<keyword evidence="4" id="KW-1185">Reference proteome</keyword>
<sequence>MATVKSSIAASDHARIAEAIREAEKRTAGEIYCVVARVSDSYFFPAACFVLGAILILSLPAAFALEYWWISLRLPVFVAAQLLAAAAALALLWLVPGIRLWFVPRGLRYRRAHDNAMKQFLARNVHTTAERTGVLIFVSLAERYAAVVADSGINLHVPQKAWDDIVAGLVNHAGQNRLAEGFVAAIAAVGAHLETHFPIRPGDRNELDDHLVEI</sequence>
<comment type="caution">
    <text evidence="3">The sequence shown here is derived from an EMBL/GenBank/DDBJ whole genome shotgun (WGS) entry which is preliminary data.</text>
</comment>
<evidence type="ECO:0000256" key="1">
    <source>
        <dbReference type="SAM" id="Phobius"/>
    </source>
</evidence>
<keyword evidence="1" id="KW-1133">Transmembrane helix</keyword>
<evidence type="ECO:0000313" key="3">
    <source>
        <dbReference type="EMBL" id="PWJ85036.1"/>
    </source>
</evidence>
<keyword evidence="1" id="KW-0812">Transmembrane</keyword>
<dbReference type="AlphaFoldDB" id="A0A316C7G6"/>
<dbReference type="PANTHER" id="PTHR30373:SF8">
    <property type="entry name" value="BLL7265 PROTEIN"/>
    <property type="match status" value="1"/>
</dbReference>
<gene>
    <name evidence="3" type="ORF">C7441_104305</name>
</gene>
<dbReference type="Proteomes" id="UP000245396">
    <property type="component" value="Unassembled WGS sequence"/>
</dbReference>
<evidence type="ECO:0000313" key="4">
    <source>
        <dbReference type="Proteomes" id="UP000245396"/>
    </source>
</evidence>
<feature type="domain" description="TPM" evidence="2">
    <location>
        <begin position="113"/>
        <end position="191"/>
    </location>
</feature>
<dbReference type="PANTHER" id="PTHR30373">
    <property type="entry name" value="UPF0603 PROTEIN YGCG"/>
    <property type="match status" value="1"/>
</dbReference>
<accession>A0A316C7G6</accession>
<organism evidence="3 4">
    <name type="scientific">Pseudaminobacter salicylatoxidans</name>
    <dbReference type="NCBI Taxonomy" id="93369"/>
    <lineage>
        <taxon>Bacteria</taxon>
        <taxon>Pseudomonadati</taxon>
        <taxon>Pseudomonadota</taxon>
        <taxon>Alphaproteobacteria</taxon>
        <taxon>Hyphomicrobiales</taxon>
        <taxon>Phyllobacteriaceae</taxon>
        <taxon>Pseudaminobacter</taxon>
    </lineage>
</organism>
<feature type="transmembrane region" description="Helical" evidence="1">
    <location>
        <begin position="42"/>
        <end position="70"/>
    </location>
</feature>
<reference evidence="3 4" key="1">
    <citation type="submission" date="2018-05" db="EMBL/GenBank/DDBJ databases">
        <title>Genomic Encyclopedia of Type Strains, Phase IV (KMG-IV): sequencing the most valuable type-strain genomes for metagenomic binning, comparative biology and taxonomic classification.</title>
        <authorList>
            <person name="Goeker M."/>
        </authorList>
    </citation>
    <scope>NUCLEOTIDE SEQUENCE [LARGE SCALE GENOMIC DNA]</scope>
    <source>
        <strain evidence="3 4">DSM 6986</strain>
    </source>
</reference>
<keyword evidence="1" id="KW-0472">Membrane</keyword>
<proteinExistence type="predicted"/>
<protein>
    <submittedName>
        <fullName evidence="3">Putative membrane protein</fullName>
    </submittedName>
</protein>
<dbReference type="Gene3D" id="3.10.310.50">
    <property type="match status" value="1"/>
</dbReference>
<dbReference type="Pfam" id="PF04536">
    <property type="entry name" value="TPM_phosphatase"/>
    <property type="match status" value="1"/>
</dbReference>
<dbReference type="EMBL" id="QGGG01000004">
    <property type="protein sequence ID" value="PWJ85036.1"/>
    <property type="molecule type" value="Genomic_DNA"/>
</dbReference>
<feature type="transmembrane region" description="Helical" evidence="1">
    <location>
        <begin position="76"/>
        <end position="102"/>
    </location>
</feature>